<dbReference type="InterPro" id="IPR050928">
    <property type="entry name" value="ATP-dep_Zn_Metalloprotease"/>
</dbReference>
<dbReference type="FunFam" id="3.40.50.300:FF:002568">
    <property type="entry name" value="Cell division protein (FtsH)"/>
    <property type="match status" value="1"/>
</dbReference>
<evidence type="ECO:0000256" key="2">
    <source>
        <dbReference type="ARBA" id="ARBA00010044"/>
    </source>
</evidence>
<dbReference type="InterPro" id="IPR027417">
    <property type="entry name" value="P-loop_NTPase"/>
</dbReference>
<dbReference type="GO" id="GO:0046872">
    <property type="term" value="F:metal ion binding"/>
    <property type="evidence" value="ECO:0007669"/>
    <property type="project" value="UniProtKB-KW"/>
</dbReference>
<keyword evidence="12" id="KW-1185">Reference proteome</keyword>
<keyword evidence="5" id="KW-0547">Nucleotide-binding</keyword>
<evidence type="ECO:0000256" key="1">
    <source>
        <dbReference type="ARBA" id="ARBA00001947"/>
    </source>
</evidence>
<evidence type="ECO:0000259" key="10">
    <source>
        <dbReference type="SMART" id="SM00382"/>
    </source>
</evidence>
<keyword evidence="8" id="KW-0067">ATP-binding</keyword>
<feature type="domain" description="AAA+ ATPase" evidence="10">
    <location>
        <begin position="60"/>
        <end position="205"/>
    </location>
</feature>
<evidence type="ECO:0000313" key="12">
    <source>
        <dbReference type="Proteomes" id="UP000095237"/>
    </source>
</evidence>
<dbReference type="GO" id="GO:0006508">
    <property type="term" value="P:proteolysis"/>
    <property type="evidence" value="ECO:0007669"/>
    <property type="project" value="UniProtKB-KW"/>
</dbReference>
<protein>
    <recommendedName>
        <fullName evidence="10">AAA+ ATPase domain-containing protein</fullName>
    </recommendedName>
</protein>
<keyword evidence="3" id="KW-0645">Protease</keyword>
<keyword evidence="9" id="KW-0482">Metalloprotease</keyword>
<gene>
    <name evidence="11" type="ORF">ATZ36_01980</name>
</gene>
<comment type="similarity">
    <text evidence="2">In the C-terminal section; belongs to the peptidase M41 family.</text>
</comment>
<sequence length="482" mass="53877">MYMVFFRSGFEQLKRNKIKAGDIAVSFKEVIGLEGAKREALEVIQLIKDRKQLQKIGGKIIKGILLIGPPGCGKTLLARAIATECKVPFLSMAGSEFIEMFAGVGASRVRNLFKKAREYAYADGACIVFIDEIEVIGRARTFSCTGGGEETNSTQNQLLVEMDGLDNKKSNVLVIAATNADESVLDKALLRAGRFDRKIVITFPNLKEREQLFDFYLKRVKVAPEVKIDRLAKKAIYKSPADIENIIKEAALIAVRKKKEVIDIKDLSEAIDRIDLGMETYINMTPKELEMMAYHEAGHAVAIYLMHPTDDVFKVTLKSHQRSLGLVVPLPKEELQIEYREKLLSDIMVSLAGYVAEKIKYNTTTTGVSVDFRHAMTTANNMVWKVGMGNGGFVGDFSVIPQEEMSQSLKEKLNNETISIINSCYAKIEEFLKTNWMAVDVVAKKLISEKELDFDELEEVMETVGKRKPKPADFNAMAGCTE</sequence>
<dbReference type="GO" id="GO:0004222">
    <property type="term" value="F:metalloendopeptidase activity"/>
    <property type="evidence" value="ECO:0007669"/>
    <property type="project" value="InterPro"/>
</dbReference>
<keyword evidence="6" id="KW-0378">Hydrolase</keyword>
<dbReference type="AlphaFoldDB" id="A0A1E5IH97"/>
<evidence type="ECO:0000256" key="6">
    <source>
        <dbReference type="ARBA" id="ARBA00022801"/>
    </source>
</evidence>
<dbReference type="Pfam" id="PF01434">
    <property type="entry name" value="Peptidase_M41"/>
    <property type="match status" value="1"/>
</dbReference>
<dbReference type="Pfam" id="PF17862">
    <property type="entry name" value="AAA_lid_3"/>
    <property type="match status" value="1"/>
</dbReference>
<keyword evidence="7" id="KW-0862">Zinc</keyword>
<dbReference type="Gene3D" id="3.40.50.300">
    <property type="entry name" value="P-loop containing nucleotide triphosphate hydrolases"/>
    <property type="match status" value="1"/>
</dbReference>
<dbReference type="GO" id="GO:0004176">
    <property type="term" value="F:ATP-dependent peptidase activity"/>
    <property type="evidence" value="ECO:0007669"/>
    <property type="project" value="InterPro"/>
</dbReference>
<dbReference type="SUPFAM" id="SSF140990">
    <property type="entry name" value="FtsH protease domain-like"/>
    <property type="match status" value="1"/>
</dbReference>
<dbReference type="SUPFAM" id="SSF52540">
    <property type="entry name" value="P-loop containing nucleoside triphosphate hydrolases"/>
    <property type="match status" value="1"/>
</dbReference>
<proteinExistence type="inferred from homology"/>
<dbReference type="GO" id="GO:0005524">
    <property type="term" value="F:ATP binding"/>
    <property type="evidence" value="ECO:0007669"/>
    <property type="project" value="UniProtKB-KW"/>
</dbReference>
<keyword evidence="4" id="KW-0479">Metal-binding</keyword>
<evidence type="ECO:0000256" key="3">
    <source>
        <dbReference type="ARBA" id="ARBA00022670"/>
    </source>
</evidence>
<evidence type="ECO:0000256" key="9">
    <source>
        <dbReference type="ARBA" id="ARBA00023049"/>
    </source>
</evidence>
<dbReference type="InterPro" id="IPR037219">
    <property type="entry name" value="Peptidase_M41-like"/>
</dbReference>
<evidence type="ECO:0000256" key="4">
    <source>
        <dbReference type="ARBA" id="ARBA00022723"/>
    </source>
</evidence>
<evidence type="ECO:0000256" key="7">
    <source>
        <dbReference type="ARBA" id="ARBA00022833"/>
    </source>
</evidence>
<dbReference type="PANTHER" id="PTHR43655:SF2">
    <property type="entry name" value="AFG3 LIKE MATRIX AAA PEPTIDASE SUBUNIT 2, ISOFORM A"/>
    <property type="match status" value="1"/>
</dbReference>
<dbReference type="PANTHER" id="PTHR43655">
    <property type="entry name" value="ATP-DEPENDENT PROTEASE"/>
    <property type="match status" value="1"/>
</dbReference>
<dbReference type="InterPro" id="IPR000642">
    <property type="entry name" value="Peptidase_M41"/>
</dbReference>
<accession>A0A1E5IH97</accession>
<evidence type="ECO:0000256" key="5">
    <source>
        <dbReference type="ARBA" id="ARBA00022741"/>
    </source>
</evidence>
<comment type="caution">
    <text evidence="11">The sequence shown here is derived from an EMBL/GenBank/DDBJ whole genome shotgun (WGS) entry which is preliminary data.</text>
</comment>
<reference evidence="11 12" key="1">
    <citation type="submission" date="2015-11" db="EMBL/GenBank/DDBJ databases">
        <title>Evidence for parallel genomic evolution in an endosymbiosis of termite gut flagellates.</title>
        <authorList>
            <person name="Zheng H."/>
        </authorList>
    </citation>
    <scope>NUCLEOTIDE SEQUENCE [LARGE SCALE GENOMIC DNA]</scope>
    <source>
        <strain evidence="11 12">CET450</strain>
    </source>
</reference>
<evidence type="ECO:0000313" key="11">
    <source>
        <dbReference type="EMBL" id="OEG69784.1"/>
    </source>
</evidence>
<dbReference type="EMBL" id="LNVX01000566">
    <property type="protein sequence ID" value="OEG69784.1"/>
    <property type="molecule type" value="Genomic_DNA"/>
</dbReference>
<dbReference type="InterPro" id="IPR003959">
    <property type="entry name" value="ATPase_AAA_core"/>
</dbReference>
<dbReference type="InterPro" id="IPR003593">
    <property type="entry name" value="AAA+_ATPase"/>
</dbReference>
<comment type="cofactor">
    <cofactor evidence="1">
        <name>Zn(2+)</name>
        <dbReference type="ChEBI" id="CHEBI:29105"/>
    </cofactor>
</comment>
<organism evidence="11 12">
    <name type="scientific">Endomicrobium trichonymphae</name>
    <dbReference type="NCBI Taxonomy" id="1408204"/>
    <lineage>
        <taxon>Bacteria</taxon>
        <taxon>Pseudomonadati</taxon>
        <taxon>Elusimicrobiota</taxon>
        <taxon>Endomicrobiia</taxon>
        <taxon>Endomicrobiales</taxon>
        <taxon>Endomicrobiaceae</taxon>
        <taxon>Candidatus Endomicrobiellum</taxon>
    </lineage>
</organism>
<dbReference type="Proteomes" id="UP000095237">
    <property type="component" value="Unassembled WGS sequence"/>
</dbReference>
<dbReference type="InterPro" id="IPR041569">
    <property type="entry name" value="AAA_lid_3"/>
</dbReference>
<dbReference type="GO" id="GO:0016887">
    <property type="term" value="F:ATP hydrolysis activity"/>
    <property type="evidence" value="ECO:0007669"/>
    <property type="project" value="InterPro"/>
</dbReference>
<evidence type="ECO:0000256" key="8">
    <source>
        <dbReference type="ARBA" id="ARBA00022840"/>
    </source>
</evidence>
<dbReference type="SMART" id="SM00382">
    <property type="entry name" value="AAA"/>
    <property type="match status" value="1"/>
</dbReference>
<dbReference type="Gene3D" id="1.10.8.60">
    <property type="match status" value="1"/>
</dbReference>
<dbReference type="Gene3D" id="1.20.58.760">
    <property type="entry name" value="Peptidase M41"/>
    <property type="match status" value="1"/>
</dbReference>
<dbReference type="Pfam" id="PF00004">
    <property type="entry name" value="AAA"/>
    <property type="match status" value="1"/>
</dbReference>
<name>A0A1E5IH97_ENDTX</name>